<dbReference type="AlphaFoldDB" id="B4W1M4"/>
<gene>
    <name evidence="1" type="ORF">MC7420_5084</name>
</gene>
<dbReference type="NCBIfam" id="TIGR04155">
    <property type="entry name" value="cyano_PEP"/>
    <property type="match status" value="1"/>
</dbReference>
<name>B4W1M4_9CYAN</name>
<organism evidence="1 2">
    <name type="scientific">Coleofasciculus chthonoplastes PCC 7420</name>
    <dbReference type="NCBI Taxonomy" id="118168"/>
    <lineage>
        <taxon>Bacteria</taxon>
        <taxon>Bacillati</taxon>
        <taxon>Cyanobacteriota</taxon>
        <taxon>Cyanophyceae</taxon>
        <taxon>Coleofasciculales</taxon>
        <taxon>Coleofasciculaceae</taxon>
        <taxon>Coleofasciculus</taxon>
    </lineage>
</organism>
<dbReference type="Proteomes" id="UP000003835">
    <property type="component" value="Unassembled WGS sequence"/>
</dbReference>
<proteinExistence type="predicted"/>
<dbReference type="HOGENOM" id="CLU_908227_0_0_3"/>
<evidence type="ECO:0000313" key="1">
    <source>
        <dbReference type="EMBL" id="EDX71940.1"/>
    </source>
</evidence>
<protein>
    <submittedName>
        <fullName evidence="1">PEP-CTERM putative exosortase interaction domain protein</fullName>
    </submittedName>
</protein>
<accession>B4W1M4</accession>
<dbReference type="EMBL" id="DS989868">
    <property type="protein sequence ID" value="EDX71940.1"/>
    <property type="molecule type" value="Genomic_DNA"/>
</dbReference>
<sequence>MYNNCRNKVTLWLLQQPVCQQGVTATRARNDPTGEHPSPDLMGQFNRRIKSKDSKMTQVTTMNTLVKCLQLAAVSLTVLAANQAQAAIVGGSANLLTRSGLPIEPVDITVLDPAPSTVQLNLLESKNVLSFNEQQNVTLSEDVMAWDGFDLSKANIDPNVLIPTGSSVNSHFLFFDPPGDGRTYWEGTIEFDSEILGIVGHRFQFKSTSNLLGLADTTYNLNGRGLDTNNTRDELTDVVSFDGNTLSFYISAGPLGLDPIRVITNGSQATAVPEPLTVLGTGTALGFIPLLKRAYSRKQKKTKKKG</sequence>
<evidence type="ECO:0000313" key="2">
    <source>
        <dbReference type="Proteomes" id="UP000003835"/>
    </source>
</evidence>
<dbReference type="InterPro" id="IPR026374">
    <property type="entry name" value="Cyano_PEP"/>
</dbReference>
<keyword evidence="2" id="KW-1185">Reference proteome</keyword>
<reference evidence="1 2" key="1">
    <citation type="submission" date="2008-07" db="EMBL/GenBank/DDBJ databases">
        <authorList>
            <person name="Tandeau de Marsac N."/>
            <person name="Ferriera S."/>
            <person name="Johnson J."/>
            <person name="Kravitz S."/>
            <person name="Beeson K."/>
            <person name="Sutton G."/>
            <person name="Rogers Y.-H."/>
            <person name="Friedman R."/>
            <person name="Frazier M."/>
            <person name="Venter J.C."/>
        </authorList>
    </citation>
    <scope>NUCLEOTIDE SEQUENCE [LARGE SCALE GENOMIC DNA]</scope>
    <source>
        <strain evidence="1 2">PCC 7420</strain>
    </source>
</reference>
<dbReference type="eggNOG" id="ENOG5033GX8">
    <property type="taxonomic scope" value="Bacteria"/>
</dbReference>